<comment type="similarity">
    <text evidence="2">Belongs to the NADH dehydrogenase family.</text>
</comment>
<dbReference type="RefSeq" id="WP_416344262.1">
    <property type="nucleotide sequence ID" value="NZ_JALQCY010000003.1"/>
</dbReference>
<dbReference type="PANTHER" id="PTHR42913">
    <property type="entry name" value="APOPTOSIS-INDUCING FACTOR 1"/>
    <property type="match status" value="1"/>
</dbReference>
<dbReference type="Pfam" id="PF07992">
    <property type="entry name" value="Pyr_redox_2"/>
    <property type="match status" value="1"/>
</dbReference>
<evidence type="ECO:0000259" key="6">
    <source>
        <dbReference type="Pfam" id="PF07992"/>
    </source>
</evidence>
<evidence type="ECO:0000256" key="1">
    <source>
        <dbReference type="ARBA" id="ARBA00001974"/>
    </source>
</evidence>
<comment type="cofactor">
    <cofactor evidence="1">
        <name>FAD</name>
        <dbReference type="ChEBI" id="CHEBI:57692"/>
    </cofactor>
</comment>
<dbReference type="Proteomes" id="UP001651050">
    <property type="component" value="Unassembled WGS sequence"/>
</dbReference>
<dbReference type="InterPro" id="IPR036188">
    <property type="entry name" value="FAD/NAD-bd_sf"/>
</dbReference>
<keyword evidence="3" id="KW-0285">Flavoprotein</keyword>
<feature type="domain" description="FAD/NAD(P)-binding" evidence="6">
    <location>
        <begin position="6"/>
        <end position="271"/>
    </location>
</feature>
<reference evidence="7 8" key="1">
    <citation type="submission" date="2022-02" db="EMBL/GenBank/DDBJ databases">
        <title>The car tank lid bacteriome: a reservoir of bacteria with potential in bioremediation of fuel.</title>
        <authorList>
            <person name="Vidal-Verdu A."/>
            <person name="Gomez-Martinez D."/>
            <person name="Latorre-Perez A."/>
            <person name="Pereto J."/>
            <person name="Porcar M."/>
        </authorList>
    </citation>
    <scope>NUCLEOTIDE SEQUENCE [LARGE SCALE GENOMIC DNA]</scope>
    <source>
        <strain evidence="7 8">4D.3</strain>
    </source>
</reference>
<dbReference type="InterPro" id="IPR051169">
    <property type="entry name" value="NADH-Q_oxidoreductase"/>
</dbReference>
<evidence type="ECO:0000256" key="2">
    <source>
        <dbReference type="ARBA" id="ARBA00005272"/>
    </source>
</evidence>
<proteinExistence type="inferred from homology"/>
<name>A0ABT0J4J2_9MICO</name>
<dbReference type="SUPFAM" id="SSF51905">
    <property type="entry name" value="FAD/NAD(P)-binding domain"/>
    <property type="match status" value="1"/>
</dbReference>
<evidence type="ECO:0000256" key="4">
    <source>
        <dbReference type="ARBA" id="ARBA00022827"/>
    </source>
</evidence>
<dbReference type="EMBL" id="JALQCY010000003">
    <property type="protein sequence ID" value="MCK9794419.1"/>
    <property type="molecule type" value="Genomic_DNA"/>
</dbReference>
<dbReference type="Gene3D" id="3.50.50.100">
    <property type="match status" value="1"/>
</dbReference>
<comment type="caution">
    <text evidence="7">The sequence shown here is derived from an EMBL/GenBank/DDBJ whole genome shotgun (WGS) entry which is preliminary data.</text>
</comment>
<evidence type="ECO:0000256" key="3">
    <source>
        <dbReference type="ARBA" id="ARBA00022630"/>
    </source>
</evidence>
<organism evidence="7 8">
    <name type="scientific">Isoptericola peretonis</name>
    <dbReference type="NCBI Taxonomy" id="2918523"/>
    <lineage>
        <taxon>Bacteria</taxon>
        <taxon>Bacillati</taxon>
        <taxon>Actinomycetota</taxon>
        <taxon>Actinomycetes</taxon>
        <taxon>Micrococcales</taxon>
        <taxon>Promicromonosporaceae</taxon>
        <taxon>Isoptericola</taxon>
    </lineage>
</organism>
<keyword evidence="4" id="KW-0274">FAD</keyword>
<evidence type="ECO:0000256" key="5">
    <source>
        <dbReference type="ARBA" id="ARBA00023002"/>
    </source>
</evidence>
<dbReference type="PANTHER" id="PTHR42913:SF3">
    <property type="entry name" value="64 KDA MITOCHONDRIAL NADH DEHYDROGENASE (EUROFUNG)"/>
    <property type="match status" value="1"/>
</dbReference>
<evidence type="ECO:0000313" key="7">
    <source>
        <dbReference type="EMBL" id="MCK9794419.1"/>
    </source>
</evidence>
<dbReference type="InterPro" id="IPR023753">
    <property type="entry name" value="FAD/NAD-binding_dom"/>
</dbReference>
<protein>
    <submittedName>
        <fullName evidence="7">FAD-dependent oxidoreductase</fullName>
    </submittedName>
</protein>
<keyword evidence="5" id="KW-0560">Oxidoreductase</keyword>
<dbReference type="PRINTS" id="PR00368">
    <property type="entry name" value="FADPNR"/>
</dbReference>
<gene>
    <name evidence="7" type="ORF">M1843_11750</name>
</gene>
<evidence type="ECO:0000313" key="8">
    <source>
        <dbReference type="Proteomes" id="UP001651050"/>
    </source>
</evidence>
<sequence length="404" mass="41896">MSHRTQVVVVGGGYAGVMAANRLTTRDDVAVTLVNSRPTFVERIRLHQRAAGTHDAVVDYRSVLADRVRLEVATVERIDAPARRLTLADGATLGYDYLVYAVGSSSAAPTVPGAADHAFALGSLEEADRLAPELAAAGPTSRVTVVGAGPTGIEVASELAEQGRAVTLVCGDVLGPYLHPKGRAAVAAQLARLGVTVLEGPGATVTAVTADAVQLLDGRDVPSDVTIWTAGFTVPDLAARSGLSTDAVGRLRTDETLTSVDDDRIVAAGDAGAPSDLPFRMSCQAAGQLGGAAADTVLARLAGTEPAPVAVGFLGQCLSLGRGAGLFQFAGRDDVPVPVFLGGRLGARPGAWLKELVCKSTVMGLTWEARRPGIVRYPRAFAGPRRREALRRQEAEARDVAAVR</sequence>
<keyword evidence="8" id="KW-1185">Reference proteome</keyword>
<accession>A0ABT0J4J2</accession>